<organism evidence="2 3">
    <name type="scientific">Psilocybe cf. subviscida</name>
    <dbReference type="NCBI Taxonomy" id="2480587"/>
    <lineage>
        <taxon>Eukaryota</taxon>
        <taxon>Fungi</taxon>
        <taxon>Dikarya</taxon>
        <taxon>Basidiomycota</taxon>
        <taxon>Agaricomycotina</taxon>
        <taxon>Agaricomycetes</taxon>
        <taxon>Agaricomycetidae</taxon>
        <taxon>Agaricales</taxon>
        <taxon>Agaricineae</taxon>
        <taxon>Strophariaceae</taxon>
        <taxon>Psilocybe</taxon>
    </lineage>
</organism>
<protein>
    <submittedName>
        <fullName evidence="2">Uncharacterized protein</fullName>
    </submittedName>
</protein>
<accession>A0A8H5FBL0</accession>
<sequence length="614" mass="68663">MAELPAELIHVILANITDHITMINLALTSRLNYATAMPIVLAEESRYVREVMIPSKHLSIYEFPDTRSRLPAARLDSPGGPFTGTFRKVSFVSWQDSKYLCCIRRIVRRVKDLERIHMHVSQGALRSWVTAYLNICVGRPGVEFILDGGVGYLPIVVDGKPPLEKRFGPAAMAVKRLSLPFDHPLYVATAPIASSTTINGLSSKFQRQLKSTGTHYLNRPRPGSLSDSGGHGPIPPQIRALKLVNELLFSSRIARAVRALAAGKHITSFTLVNDHVHSHKDRHSQFMYQSDYQYFHYLHSQLQPDSAALQDIRSILAALSCPLLTHLSFVGLTPPPRALMQFLGPAFGPQGPRSGCRHRSVCHIRNDWRVDADLTPTAFHAKSRSSKWDRALGITLYAMAAGTGGEIVPTEWVPPIWQPWRSPELNAVFDVLCCAIGSSSSSCVLPWRTSYFKPSKSRSQNPPAANTIRLHSLILETFYWSHFINWLMLEAAKRQAWPVLSVNIDACGALDGLGRWCPELAREIETDERARVRAHYAGVSMDANANAATDPPAEPNAWPYADIDEPHTIEMDDFMQRLLKRMIWHTFPGLQMLQIGTDKRDHPPPQRLSRPVGL</sequence>
<evidence type="ECO:0000313" key="2">
    <source>
        <dbReference type="EMBL" id="KAF5330582.1"/>
    </source>
</evidence>
<reference evidence="2 3" key="1">
    <citation type="journal article" date="2020" name="ISME J.">
        <title>Uncovering the hidden diversity of litter-decomposition mechanisms in mushroom-forming fungi.</title>
        <authorList>
            <person name="Floudas D."/>
            <person name="Bentzer J."/>
            <person name="Ahren D."/>
            <person name="Johansson T."/>
            <person name="Persson P."/>
            <person name="Tunlid A."/>
        </authorList>
    </citation>
    <scope>NUCLEOTIDE SEQUENCE [LARGE SCALE GENOMIC DNA]</scope>
    <source>
        <strain evidence="2 3">CBS 101986</strain>
    </source>
</reference>
<dbReference type="Proteomes" id="UP000567179">
    <property type="component" value="Unassembled WGS sequence"/>
</dbReference>
<evidence type="ECO:0000313" key="3">
    <source>
        <dbReference type="Proteomes" id="UP000567179"/>
    </source>
</evidence>
<feature type="region of interest" description="Disordered" evidence="1">
    <location>
        <begin position="595"/>
        <end position="614"/>
    </location>
</feature>
<evidence type="ECO:0000256" key="1">
    <source>
        <dbReference type="SAM" id="MobiDB-lite"/>
    </source>
</evidence>
<keyword evidence="3" id="KW-1185">Reference proteome</keyword>
<proteinExistence type="predicted"/>
<name>A0A8H5FBL0_9AGAR</name>
<gene>
    <name evidence="2" type="ORF">D9619_005278</name>
</gene>
<comment type="caution">
    <text evidence="2">The sequence shown here is derived from an EMBL/GenBank/DDBJ whole genome shotgun (WGS) entry which is preliminary data.</text>
</comment>
<dbReference type="AlphaFoldDB" id="A0A8H5FBL0"/>
<dbReference type="EMBL" id="JAACJJ010000001">
    <property type="protein sequence ID" value="KAF5330582.1"/>
    <property type="molecule type" value="Genomic_DNA"/>
</dbReference>